<comment type="caution">
    <text evidence="10">The sequence shown here is derived from an EMBL/GenBank/DDBJ whole genome shotgun (WGS) entry which is preliminary data.</text>
</comment>
<dbReference type="InterPro" id="IPR036259">
    <property type="entry name" value="MFS_trans_sf"/>
</dbReference>
<dbReference type="Proteomes" id="UP000646749">
    <property type="component" value="Unassembled WGS sequence"/>
</dbReference>
<evidence type="ECO:0000259" key="9">
    <source>
        <dbReference type="PROSITE" id="PS50850"/>
    </source>
</evidence>
<feature type="transmembrane region" description="Helical" evidence="8">
    <location>
        <begin position="350"/>
        <end position="374"/>
    </location>
</feature>
<evidence type="ECO:0000256" key="7">
    <source>
        <dbReference type="SAM" id="MobiDB-lite"/>
    </source>
</evidence>
<name>A0ABQ4E8P8_9ACTN</name>
<comment type="subcellular location">
    <subcellularLocation>
        <location evidence="1">Cell membrane</location>
        <topology evidence="1">Multi-pass membrane protein</topology>
    </subcellularLocation>
</comment>
<feature type="domain" description="Major facilitator superfamily (MFS) profile" evidence="9">
    <location>
        <begin position="33"/>
        <end position="442"/>
    </location>
</feature>
<gene>
    <name evidence="10" type="ORF">Pen02_60190</name>
</gene>
<feature type="transmembrane region" description="Helical" evidence="8">
    <location>
        <begin position="130"/>
        <end position="151"/>
    </location>
</feature>
<feature type="compositionally biased region" description="Basic and acidic residues" evidence="7">
    <location>
        <begin position="471"/>
        <end position="481"/>
    </location>
</feature>
<keyword evidence="6 8" id="KW-0472">Membrane</keyword>
<feature type="transmembrane region" description="Helical" evidence="8">
    <location>
        <begin position="394"/>
        <end position="412"/>
    </location>
</feature>
<keyword evidence="5 8" id="KW-1133">Transmembrane helix</keyword>
<dbReference type="CDD" id="cd17369">
    <property type="entry name" value="MFS_ShiA_like"/>
    <property type="match status" value="1"/>
</dbReference>
<protein>
    <submittedName>
        <fullName evidence="10">MFS transporter</fullName>
    </submittedName>
</protein>
<evidence type="ECO:0000256" key="2">
    <source>
        <dbReference type="ARBA" id="ARBA00022448"/>
    </source>
</evidence>
<keyword evidence="2" id="KW-0813">Transport</keyword>
<feature type="transmembrane region" description="Helical" evidence="8">
    <location>
        <begin position="325"/>
        <end position="344"/>
    </location>
</feature>
<feature type="transmembrane region" description="Helical" evidence="8">
    <location>
        <begin position="205"/>
        <end position="226"/>
    </location>
</feature>
<dbReference type="InterPro" id="IPR020846">
    <property type="entry name" value="MFS_dom"/>
</dbReference>
<feature type="transmembrane region" description="Helical" evidence="8">
    <location>
        <begin position="259"/>
        <end position="281"/>
    </location>
</feature>
<dbReference type="PANTHER" id="PTHR43045">
    <property type="entry name" value="SHIKIMATE TRANSPORTER"/>
    <property type="match status" value="1"/>
</dbReference>
<dbReference type="RefSeq" id="WP_203869483.1">
    <property type="nucleotide sequence ID" value="NZ_BONW01000033.1"/>
</dbReference>
<feature type="compositionally biased region" description="Pro residues" evidence="7">
    <location>
        <begin position="7"/>
        <end position="16"/>
    </location>
</feature>
<feature type="transmembrane region" description="Helical" evidence="8">
    <location>
        <begin position="106"/>
        <end position="124"/>
    </location>
</feature>
<evidence type="ECO:0000256" key="6">
    <source>
        <dbReference type="ARBA" id="ARBA00023136"/>
    </source>
</evidence>
<evidence type="ECO:0000256" key="4">
    <source>
        <dbReference type="ARBA" id="ARBA00022692"/>
    </source>
</evidence>
<evidence type="ECO:0000256" key="8">
    <source>
        <dbReference type="SAM" id="Phobius"/>
    </source>
</evidence>
<organism evidence="10 11">
    <name type="scientific">Plantactinospora endophytica</name>
    <dbReference type="NCBI Taxonomy" id="673535"/>
    <lineage>
        <taxon>Bacteria</taxon>
        <taxon>Bacillati</taxon>
        <taxon>Actinomycetota</taxon>
        <taxon>Actinomycetes</taxon>
        <taxon>Micromonosporales</taxon>
        <taxon>Micromonosporaceae</taxon>
        <taxon>Plantactinospora</taxon>
    </lineage>
</organism>
<keyword evidence="4 8" id="KW-0812">Transmembrane</keyword>
<dbReference type="EMBL" id="BONW01000033">
    <property type="protein sequence ID" value="GIG91083.1"/>
    <property type="molecule type" value="Genomic_DNA"/>
</dbReference>
<dbReference type="InterPro" id="IPR011701">
    <property type="entry name" value="MFS"/>
</dbReference>
<evidence type="ECO:0000256" key="3">
    <source>
        <dbReference type="ARBA" id="ARBA00022475"/>
    </source>
</evidence>
<feature type="transmembrane region" description="Helical" evidence="8">
    <location>
        <begin position="293"/>
        <end position="313"/>
    </location>
</feature>
<evidence type="ECO:0000256" key="5">
    <source>
        <dbReference type="ARBA" id="ARBA00022989"/>
    </source>
</evidence>
<evidence type="ECO:0000313" key="11">
    <source>
        <dbReference type="Proteomes" id="UP000646749"/>
    </source>
</evidence>
<keyword evidence="3" id="KW-1003">Cell membrane</keyword>
<proteinExistence type="predicted"/>
<dbReference type="SUPFAM" id="SSF103473">
    <property type="entry name" value="MFS general substrate transporter"/>
    <property type="match status" value="1"/>
</dbReference>
<evidence type="ECO:0000256" key="1">
    <source>
        <dbReference type="ARBA" id="ARBA00004651"/>
    </source>
</evidence>
<dbReference type="PROSITE" id="PS50850">
    <property type="entry name" value="MFS"/>
    <property type="match status" value="1"/>
</dbReference>
<dbReference type="Gene3D" id="1.20.1250.20">
    <property type="entry name" value="MFS general substrate transporter like domains"/>
    <property type="match status" value="2"/>
</dbReference>
<feature type="transmembrane region" description="Helical" evidence="8">
    <location>
        <begin position="418"/>
        <end position="438"/>
    </location>
</feature>
<reference evidence="10 11" key="1">
    <citation type="submission" date="2021-01" db="EMBL/GenBank/DDBJ databases">
        <title>Whole genome shotgun sequence of Plantactinospora endophytica NBRC 110450.</title>
        <authorList>
            <person name="Komaki H."/>
            <person name="Tamura T."/>
        </authorList>
    </citation>
    <scope>NUCLEOTIDE SEQUENCE [LARGE SCALE GENOMIC DNA]</scope>
    <source>
        <strain evidence="10 11">NBRC 110450</strain>
    </source>
</reference>
<keyword evidence="11" id="KW-1185">Reference proteome</keyword>
<feature type="region of interest" description="Disordered" evidence="7">
    <location>
        <begin position="1"/>
        <end position="27"/>
    </location>
</feature>
<feature type="transmembrane region" description="Helical" evidence="8">
    <location>
        <begin position="172"/>
        <end position="193"/>
    </location>
</feature>
<feature type="region of interest" description="Disordered" evidence="7">
    <location>
        <begin position="457"/>
        <end position="481"/>
    </location>
</feature>
<feature type="transmembrane region" description="Helical" evidence="8">
    <location>
        <begin position="70"/>
        <end position="94"/>
    </location>
</feature>
<dbReference type="Pfam" id="PF07690">
    <property type="entry name" value="MFS_1"/>
    <property type="match status" value="1"/>
</dbReference>
<sequence length="481" mass="51634">MTTSVDPAPPPEPEPISAPSDQESTPPAELRRVVSASLVGTALEWYDFFIYGTAAALVFDDIFFPDAEPAVGTLVAFATFGVAFLFRPVGGFFFGRLGDRIGRRSTLIVTTLVMGIATGLIGLLPTYDQIGVWAPILLVLMRICQGLGAGAEFGGASTLLAEHAPPDRRGYYASYAQTGVQIGLVLGTVSFLLVGMLPDDQLESWGWRIPFLASFLMIFVTVYVRLRVTESPVFRRMERSRTVVQTPVLDTLKMYPRNFLVGIGAHICDTAIVYIFATFSVAYLTNELDQPRWVALTGVILMGLVVIAVQPVYGALSDRIGRKPLNVFSVVFTAAFAFPFFWLLDSEVTVLIWLALIIAGGIGFAPMIAVQPAFYAELFGAGVRYTGFAASREIGAAISGFSPLVAAALLSAGDGSPWLVALWIIGTAVVSLVAFLVARETRTMDIGAVHAYQEGPETGVGGRGADGLDPDGDRAVKLEQR</sequence>
<evidence type="ECO:0000313" key="10">
    <source>
        <dbReference type="EMBL" id="GIG91083.1"/>
    </source>
</evidence>
<dbReference type="PANTHER" id="PTHR43045:SF1">
    <property type="entry name" value="SHIKIMATE TRANSPORTER"/>
    <property type="match status" value="1"/>
</dbReference>
<accession>A0ABQ4E8P8</accession>